<name>K9P3L3_CYAGP</name>
<keyword evidence="2" id="KW-0169">Cobalamin biosynthesis</keyword>
<evidence type="ECO:0000256" key="1">
    <source>
        <dbReference type="ARBA" id="ARBA00004953"/>
    </source>
</evidence>
<dbReference type="GO" id="GO:0016994">
    <property type="term" value="F:precorrin-6A reductase activity"/>
    <property type="evidence" value="ECO:0007669"/>
    <property type="project" value="InterPro"/>
</dbReference>
<dbReference type="PANTHER" id="PTHR36925:SF1">
    <property type="entry name" value="COBALT-PRECORRIN-6A REDUCTASE"/>
    <property type="match status" value="1"/>
</dbReference>
<reference evidence="6" key="1">
    <citation type="journal article" date="2013" name="Proc. Natl. Acad. Sci. U.S.A.">
        <title>Improving the coverage of the cyanobacterial phylum using diversity-driven genome sequencing.</title>
        <authorList>
            <person name="Shih P.M."/>
            <person name="Wu D."/>
            <person name="Latifi A."/>
            <person name="Axen S.D."/>
            <person name="Fewer D.P."/>
            <person name="Talla E."/>
            <person name="Calteau A."/>
            <person name="Cai F."/>
            <person name="Tandeau de Marsac N."/>
            <person name="Rippka R."/>
            <person name="Herdman M."/>
            <person name="Sivonen K."/>
            <person name="Coursin T."/>
            <person name="Laurent T."/>
            <person name="Goodwin L."/>
            <person name="Nolan M."/>
            <person name="Davenport K.W."/>
            <person name="Han C.S."/>
            <person name="Rubin E.M."/>
            <person name="Eisen J.A."/>
            <person name="Woyke T."/>
            <person name="Gugger M."/>
            <person name="Kerfeld C.A."/>
        </authorList>
    </citation>
    <scope>NUCLEOTIDE SEQUENCE [LARGE SCALE GENOMIC DNA]</scope>
    <source>
        <strain evidence="6">ATCC 27147 / PCC 6307</strain>
    </source>
</reference>
<dbReference type="AlphaFoldDB" id="K9P3L3"/>
<dbReference type="PROSITE" id="PS51014">
    <property type="entry name" value="COBK_CBIJ"/>
    <property type="match status" value="1"/>
</dbReference>
<dbReference type="Pfam" id="PF02571">
    <property type="entry name" value="CbiJ"/>
    <property type="match status" value="1"/>
</dbReference>
<evidence type="ECO:0000256" key="2">
    <source>
        <dbReference type="ARBA" id="ARBA00022573"/>
    </source>
</evidence>
<dbReference type="PATRIC" id="fig|292564.3.peg.75"/>
<organism evidence="5 6">
    <name type="scientific">Cyanobium gracile (strain ATCC 27147 / PCC 6307)</name>
    <dbReference type="NCBI Taxonomy" id="292564"/>
    <lineage>
        <taxon>Bacteria</taxon>
        <taxon>Bacillati</taxon>
        <taxon>Cyanobacteriota</taxon>
        <taxon>Cyanophyceae</taxon>
        <taxon>Synechococcales</taxon>
        <taxon>Prochlorococcaceae</taxon>
        <taxon>Cyanobium</taxon>
    </lineage>
</organism>
<dbReference type="HOGENOM" id="CLU_068627_0_1_3"/>
<evidence type="ECO:0000256" key="3">
    <source>
        <dbReference type="ARBA" id="ARBA00023002"/>
    </source>
</evidence>
<accession>K9P3L3</accession>
<dbReference type="InterPro" id="IPR003723">
    <property type="entry name" value="Precorrin-6x_reduct"/>
</dbReference>
<dbReference type="UniPathway" id="UPA00148"/>
<dbReference type="STRING" id="292564.Cyagr_0076"/>
<evidence type="ECO:0000313" key="5">
    <source>
        <dbReference type="EMBL" id="AFY27296.1"/>
    </source>
</evidence>
<feature type="region of interest" description="Disordered" evidence="4">
    <location>
        <begin position="1"/>
        <end position="20"/>
    </location>
</feature>
<dbReference type="GO" id="GO:0009236">
    <property type="term" value="P:cobalamin biosynthetic process"/>
    <property type="evidence" value="ECO:0007669"/>
    <property type="project" value="UniProtKB-UniPathway"/>
</dbReference>
<evidence type="ECO:0000313" key="6">
    <source>
        <dbReference type="Proteomes" id="UP000010388"/>
    </source>
</evidence>
<proteinExistence type="predicted"/>
<gene>
    <name evidence="5" type="ordered locus">Cyagr_0076</name>
</gene>
<dbReference type="PANTHER" id="PTHR36925">
    <property type="entry name" value="COBALT-PRECORRIN-6A REDUCTASE"/>
    <property type="match status" value="1"/>
</dbReference>
<dbReference type="EMBL" id="CP003495">
    <property type="protein sequence ID" value="AFY27296.1"/>
    <property type="molecule type" value="Genomic_DNA"/>
</dbReference>
<evidence type="ECO:0000256" key="4">
    <source>
        <dbReference type="SAM" id="MobiDB-lite"/>
    </source>
</evidence>
<sequence>MGGPILMHPPDGIQADPPGRAGGCDGGRIWLVAGTGEGPPLARELLARGWRLKVSLVSRAAALAYGTHPRQELAVGAIGGGDGPEAGVAAELADAGLRGAPYTWVIDATHPFATRISAALARGCSARSQPLLRLLRPDLNTAGAQPLDDLAGLGRLCQPGERLLLAIGARRLAEAVAASPGVLHHARLLPQGDALATALAAGLPPQRLAPLRPGGDGRIERALCRHWQIDTVLCRRSGGANEERWHRICADLGLRLLLLERPGEPVQVEVLPLEELLQRLGETGPDG</sequence>
<comment type="pathway">
    <text evidence="1">Cofactor biosynthesis; adenosylcobalamin biosynthesis.</text>
</comment>
<keyword evidence="3" id="KW-0560">Oxidoreductase</keyword>
<dbReference type="KEGG" id="cgc:Cyagr_0076"/>
<dbReference type="eggNOG" id="COG2099">
    <property type="taxonomic scope" value="Bacteria"/>
</dbReference>
<protein>
    <submittedName>
        <fullName evidence="5">Precorrin-6x reductase</fullName>
    </submittedName>
</protein>
<dbReference type="Proteomes" id="UP000010388">
    <property type="component" value="Chromosome"/>
</dbReference>